<dbReference type="CDD" id="cd08432">
    <property type="entry name" value="PBP2_GcdR_TrpI_HvrB_AmpR_like"/>
    <property type="match status" value="1"/>
</dbReference>
<keyword evidence="10" id="KW-1185">Reference proteome</keyword>
<keyword evidence="2" id="KW-0805">Transcription regulation</keyword>
<keyword evidence="3" id="KW-0238">DNA-binding</keyword>
<dbReference type="InterPro" id="IPR058163">
    <property type="entry name" value="LysR-type_TF_proteobact-type"/>
</dbReference>
<evidence type="ECO:0000256" key="3">
    <source>
        <dbReference type="ARBA" id="ARBA00023125"/>
    </source>
</evidence>
<dbReference type="EMBL" id="MLJI01000001">
    <property type="protein sequence ID" value="ORM94467.1"/>
    <property type="molecule type" value="Genomic_DNA"/>
</dbReference>
<dbReference type="AlphaFoldDB" id="A0A1X1EX28"/>
<dbReference type="PANTHER" id="PTHR30537">
    <property type="entry name" value="HTH-TYPE TRANSCRIPTIONAL REGULATOR"/>
    <property type="match status" value="1"/>
</dbReference>
<dbReference type="Gene3D" id="1.10.10.10">
    <property type="entry name" value="Winged helix-like DNA-binding domain superfamily/Winged helix DNA-binding domain"/>
    <property type="match status" value="1"/>
</dbReference>
<name>A0A1X1EX28_PANCY</name>
<dbReference type="InterPro" id="IPR036388">
    <property type="entry name" value="WH-like_DNA-bd_sf"/>
</dbReference>
<protein>
    <recommendedName>
        <fullName evidence="6">Glycine cleavage system transcriptional activator</fullName>
    </recommendedName>
    <alternativeName>
        <fullName evidence="7">Gcv operon activator</fullName>
    </alternativeName>
</protein>
<dbReference type="OrthoDB" id="5526340at2"/>
<dbReference type="STRING" id="55209.HA50_14350"/>
<accession>A0A1X1EX28</accession>
<dbReference type="FunFam" id="1.10.10.10:FF:000038">
    <property type="entry name" value="Glycine cleavage system transcriptional activator"/>
    <property type="match status" value="1"/>
</dbReference>
<dbReference type="InterPro" id="IPR036390">
    <property type="entry name" value="WH_DNA-bd_sf"/>
</dbReference>
<keyword evidence="4" id="KW-0804">Transcription</keyword>
<dbReference type="Pfam" id="PF03466">
    <property type="entry name" value="LysR_substrate"/>
    <property type="match status" value="1"/>
</dbReference>
<reference evidence="9 10" key="1">
    <citation type="journal article" date="2017" name="Antonie Van Leeuwenhoek">
        <title>Phylogenomic resolution of the bacterial genus Pantoea and its relationship with Erwinia and Tatumella.</title>
        <authorList>
            <person name="Palmer M."/>
            <person name="Steenkamp E.T."/>
            <person name="Coetzee M.P."/>
            <person name="Chan W.Y."/>
            <person name="van Zyl E."/>
            <person name="De Maayer P."/>
            <person name="Coutinho T.A."/>
            <person name="Blom J."/>
            <person name="Smits T.H."/>
            <person name="Duffy B."/>
            <person name="Venter S.N."/>
        </authorList>
    </citation>
    <scope>NUCLEOTIDE SEQUENCE [LARGE SCALE GENOMIC DNA]</scope>
    <source>
        <strain evidence="9 10">LMG 2657</strain>
    </source>
</reference>
<dbReference type="RefSeq" id="WP_084876292.1">
    <property type="nucleotide sequence ID" value="NZ_JAGGMY010000001.1"/>
</dbReference>
<comment type="function">
    <text evidence="5">Regulatory protein for the glycine cleavage system operon (gcv). Mediates activation of gcv by glycine and repression by purines. GcvA is negatively autoregulated. Binds to three sites upstream of the gcv promoter.</text>
</comment>
<dbReference type="PROSITE" id="PS50931">
    <property type="entry name" value="HTH_LYSR"/>
    <property type="match status" value="1"/>
</dbReference>
<comment type="similarity">
    <text evidence="1">Belongs to the LysR transcriptional regulatory family.</text>
</comment>
<evidence type="ECO:0000256" key="7">
    <source>
        <dbReference type="ARBA" id="ARBA00078139"/>
    </source>
</evidence>
<dbReference type="InterPro" id="IPR000847">
    <property type="entry name" value="LysR_HTH_N"/>
</dbReference>
<organism evidence="9 10">
    <name type="scientific">Pantoea cypripedii</name>
    <name type="common">Pectobacterium cypripedii</name>
    <name type="synonym">Erwinia cypripedii</name>
    <dbReference type="NCBI Taxonomy" id="55209"/>
    <lineage>
        <taxon>Bacteria</taxon>
        <taxon>Pseudomonadati</taxon>
        <taxon>Pseudomonadota</taxon>
        <taxon>Gammaproteobacteria</taxon>
        <taxon>Enterobacterales</taxon>
        <taxon>Erwiniaceae</taxon>
        <taxon>Pantoea</taxon>
    </lineage>
</organism>
<comment type="caution">
    <text evidence="9">The sequence shown here is derived from an EMBL/GenBank/DDBJ whole genome shotgun (WGS) entry which is preliminary data.</text>
</comment>
<evidence type="ECO:0000256" key="5">
    <source>
        <dbReference type="ARBA" id="ARBA00058399"/>
    </source>
</evidence>
<dbReference type="GO" id="GO:0006351">
    <property type="term" value="P:DNA-templated transcription"/>
    <property type="evidence" value="ECO:0007669"/>
    <property type="project" value="TreeGrafter"/>
</dbReference>
<dbReference type="GO" id="GO:0043565">
    <property type="term" value="F:sequence-specific DNA binding"/>
    <property type="evidence" value="ECO:0007669"/>
    <property type="project" value="TreeGrafter"/>
</dbReference>
<evidence type="ECO:0000256" key="1">
    <source>
        <dbReference type="ARBA" id="ARBA00009437"/>
    </source>
</evidence>
<evidence type="ECO:0000259" key="8">
    <source>
        <dbReference type="PROSITE" id="PS50931"/>
    </source>
</evidence>
<evidence type="ECO:0000256" key="2">
    <source>
        <dbReference type="ARBA" id="ARBA00023015"/>
    </source>
</evidence>
<sequence>MKLPPLHALMCFESAARHLSMKHAAAELCVTPSAVSQQITKLEETVNIRLFIRSPRQLELTTEGRIYLRAIRPAFSQIAEATQRLMDEGKPNKITVSCTSGFAIQWLLPRLPAFEKDNPGVEVQISTTNRKVDLLAEGIDFAVRHGTGVYPGLESQCLLNDRLRPVCSPRLLAVGEALLTPLDITRYTLLHDEHRMDWGLWFRAVGINDAETHKGPVFVDSNGVIEAALAGKGIALVRRSLVREELEQGTLVNPLQVEVESPIAYYLVYDESAVLQRMSRRFRDWLVAAAAADKNEYPA</sequence>
<proteinExistence type="inferred from homology"/>
<evidence type="ECO:0000256" key="4">
    <source>
        <dbReference type="ARBA" id="ARBA00023163"/>
    </source>
</evidence>
<gene>
    <name evidence="9" type="ORF">HA50_14350</name>
</gene>
<evidence type="ECO:0000313" key="9">
    <source>
        <dbReference type="EMBL" id="ORM94467.1"/>
    </source>
</evidence>
<dbReference type="InterPro" id="IPR005119">
    <property type="entry name" value="LysR_subst-bd"/>
</dbReference>
<dbReference type="SUPFAM" id="SSF53850">
    <property type="entry name" value="Periplasmic binding protein-like II"/>
    <property type="match status" value="1"/>
</dbReference>
<dbReference type="Pfam" id="PF00126">
    <property type="entry name" value="HTH_1"/>
    <property type="match status" value="1"/>
</dbReference>
<dbReference type="PANTHER" id="PTHR30537:SF26">
    <property type="entry name" value="GLYCINE CLEAVAGE SYSTEM TRANSCRIPTIONAL ACTIVATOR"/>
    <property type="match status" value="1"/>
</dbReference>
<dbReference type="NCBIfam" id="NF008352">
    <property type="entry name" value="PRK11139.1"/>
    <property type="match status" value="1"/>
</dbReference>
<feature type="domain" description="HTH lysR-type" evidence="8">
    <location>
        <begin position="4"/>
        <end position="61"/>
    </location>
</feature>
<evidence type="ECO:0000313" key="10">
    <source>
        <dbReference type="Proteomes" id="UP000193749"/>
    </source>
</evidence>
<evidence type="ECO:0000256" key="6">
    <source>
        <dbReference type="ARBA" id="ARBA00072903"/>
    </source>
</evidence>
<dbReference type="FunFam" id="3.40.190.10:FF:000017">
    <property type="entry name" value="Glycine cleavage system transcriptional activator"/>
    <property type="match status" value="1"/>
</dbReference>
<dbReference type="SUPFAM" id="SSF46785">
    <property type="entry name" value="Winged helix' DNA-binding domain"/>
    <property type="match status" value="1"/>
</dbReference>
<dbReference type="GO" id="GO:0003700">
    <property type="term" value="F:DNA-binding transcription factor activity"/>
    <property type="evidence" value="ECO:0007669"/>
    <property type="project" value="InterPro"/>
</dbReference>
<dbReference type="Proteomes" id="UP000193749">
    <property type="component" value="Unassembled WGS sequence"/>
</dbReference>
<dbReference type="Gene3D" id="3.40.190.10">
    <property type="entry name" value="Periplasmic binding protein-like II"/>
    <property type="match status" value="2"/>
</dbReference>